<keyword evidence="2" id="KW-0813">Transport</keyword>
<evidence type="ECO:0000256" key="8">
    <source>
        <dbReference type="ARBA" id="ARBA00023065"/>
    </source>
</evidence>
<feature type="domain" description="Potassium channel voltage dependent Kv4 C-terminal" evidence="13">
    <location>
        <begin position="140"/>
        <end position="159"/>
    </location>
</feature>
<keyword evidence="6" id="KW-0630">Potassium</keyword>
<sequence length="287" mass="32256">MDPRNNGHEEKNNFLIAFRVFPGEEEELSELELLIRRKTTTYGDMVPETIAGKIVGGVCSLSGVLVIALPVPVIVSNFSRIYHQNQRADKRKAQRKARLARIRIAKASSGAAFVTKKKAAEARLAAQESGLDMDENYRDEDIFELQHHHLLRCLEKTTTLPRTFIKIKGNGEMIGKSYVTVETSLLYLEIVINVILGFSDSVQEMTSSVWCAILSAEEKYCDAEFNCTGVFYEVKFFMFTSEHTTKEFTCEVAVFSLATPIAIFSSALFISSRSLAFPAFMQHLEKS</sequence>
<evidence type="ECO:0000256" key="4">
    <source>
        <dbReference type="ARBA" id="ARBA00022692"/>
    </source>
</evidence>
<evidence type="ECO:0000256" key="10">
    <source>
        <dbReference type="ARBA" id="ARBA00023303"/>
    </source>
</evidence>
<dbReference type="PANTHER" id="PTHR11537:SF105">
    <property type="entry name" value="POTASSIUM VOLTAGE-GATED CHANNEL PROTEIN SHAL"/>
    <property type="match status" value="1"/>
</dbReference>
<keyword evidence="15" id="KW-1185">Reference proteome</keyword>
<dbReference type="InterPro" id="IPR028325">
    <property type="entry name" value="VG_K_chnl"/>
</dbReference>
<dbReference type="InterPro" id="IPR024587">
    <property type="entry name" value="K_chnl_volt-dep_Kv4_C"/>
</dbReference>
<dbReference type="Pfam" id="PF00520">
    <property type="entry name" value="Ion_trans"/>
    <property type="match status" value="1"/>
</dbReference>
<keyword evidence="5" id="KW-0631">Potassium channel</keyword>
<accession>A0ABR1AIN2</accession>
<gene>
    <name evidence="14" type="ORF">RUM44_006632</name>
</gene>
<evidence type="ECO:0000313" key="15">
    <source>
        <dbReference type="Proteomes" id="UP001359485"/>
    </source>
</evidence>
<dbReference type="Proteomes" id="UP001359485">
    <property type="component" value="Unassembled WGS sequence"/>
</dbReference>
<proteinExistence type="predicted"/>
<comment type="subcellular location">
    <subcellularLocation>
        <location evidence="1">Membrane</location>
        <topology evidence="1">Multi-pass membrane protein</topology>
    </subcellularLocation>
</comment>
<name>A0ABR1AIN2_POLSC</name>
<keyword evidence="3" id="KW-0633">Potassium transport</keyword>
<keyword evidence="8" id="KW-0406">Ion transport</keyword>
<evidence type="ECO:0000256" key="3">
    <source>
        <dbReference type="ARBA" id="ARBA00022538"/>
    </source>
</evidence>
<dbReference type="SUPFAM" id="SSF81324">
    <property type="entry name" value="Voltage-gated potassium channels"/>
    <property type="match status" value="1"/>
</dbReference>
<keyword evidence="10" id="KW-0407">Ion channel</keyword>
<dbReference type="Gene3D" id="1.10.287.70">
    <property type="match status" value="1"/>
</dbReference>
<feature type="domain" description="Ion transport" evidence="12">
    <location>
        <begin position="39"/>
        <end position="85"/>
    </location>
</feature>
<feature type="transmembrane region" description="Helical" evidence="11">
    <location>
        <begin position="252"/>
        <end position="271"/>
    </location>
</feature>
<evidence type="ECO:0000256" key="7">
    <source>
        <dbReference type="ARBA" id="ARBA00022989"/>
    </source>
</evidence>
<dbReference type="InterPro" id="IPR005821">
    <property type="entry name" value="Ion_trans_dom"/>
</dbReference>
<reference evidence="14 15" key="1">
    <citation type="submission" date="2023-09" db="EMBL/GenBank/DDBJ databases">
        <title>Genomes of two closely related lineages of the louse Polyplax serrata with different host specificities.</title>
        <authorList>
            <person name="Martinu J."/>
            <person name="Tarabai H."/>
            <person name="Stefka J."/>
            <person name="Hypsa V."/>
        </authorList>
    </citation>
    <scope>NUCLEOTIDE SEQUENCE [LARGE SCALE GENOMIC DNA]</scope>
    <source>
        <strain evidence="14">98ZLc_SE</strain>
    </source>
</reference>
<keyword evidence="4 11" id="KW-0812">Transmembrane</keyword>
<keyword evidence="9 11" id="KW-0472">Membrane</keyword>
<dbReference type="PANTHER" id="PTHR11537">
    <property type="entry name" value="VOLTAGE-GATED POTASSIUM CHANNEL"/>
    <property type="match status" value="1"/>
</dbReference>
<dbReference type="EMBL" id="JAWJWF010000048">
    <property type="protein sequence ID" value="KAK6620231.1"/>
    <property type="molecule type" value="Genomic_DNA"/>
</dbReference>
<organism evidence="14 15">
    <name type="scientific">Polyplax serrata</name>
    <name type="common">Common mouse louse</name>
    <dbReference type="NCBI Taxonomy" id="468196"/>
    <lineage>
        <taxon>Eukaryota</taxon>
        <taxon>Metazoa</taxon>
        <taxon>Ecdysozoa</taxon>
        <taxon>Arthropoda</taxon>
        <taxon>Hexapoda</taxon>
        <taxon>Insecta</taxon>
        <taxon>Pterygota</taxon>
        <taxon>Neoptera</taxon>
        <taxon>Paraneoptera</taxon>
        <taxon>Psocodea</taxon>
        <taxon>Troctomorpha</taxon>
        <taxon>Phthiraptera</taxon>
        <taxon>Anoplura</taxon>
        <taxon>Polyplacidae</taxon>
        <taxon>Polyplax</taxon>
    </lineage>
</organism>
<evidence type="ECO:0000256" key="6">
    <source>
        <dbReference type="ARBA" id="ARBA00022958"/>
    </source>
</evidence>
<evidence type="ECO:0000313" key="14">
    <source>
        <dbReference type="EMBL" id="KAK6620231.1"/>
    </source>
</evidence>
<evidence type="ECO:0000256" key="11">
    <source>
        <dbReference type="SAM" id="Phobius"/>
    </source>
</evidence>
<evidence type="ECO:0000256" key="5">
    <source>
        <dbReference type="ARBA" id="ARBA00022826"/>
    </source>
</evidence>
<comment type="caution">
    <text evidence="14">The sequence shown here is derived from an EMBL/GenBank/DDBJ whole genome shotgun (WGS) entry which is preliminary data.</text>
</comment>
<protein>
    <submittedName>
        <fullName evidence="14">Uncharacterized protein</fullName>
    </submittedName>
</protein>
<dbReference type="Pfam" id="PF11879">
    <property type="entry name" value="DUF3399"/>
    <property type="match status" value="1"/>
</dbReference>
<evidence type="ECO:0000259" key="13">
    <source>
        <dbReference type="Pfam" id="PF11879"/>
    </source>
</evidence>
<keyword evidence="7 11" id="KW-1133">Transmembrane helix</keyword>
<evidence type="ECO:0000256" key="1">
    <source>
        <dbReference type="ARBA" id="ARBA00004141"/>
    </source>
</evidence>
<evidence type="ECO:0000256" key="2">
    <source>
        <dbReference type="ARBA" id="ARBA00022448"/>
    </source>
</evidence>
<evidence type="ECO:0000259" key="12">
    <source>
        <dbReference type="Pfam" id="PF00520"/>
    </source>
</evidence>
<evidence type="ECO:0000256" key="9">
    <source>
        <dbReference type="ARBA" id="ARBA00023136"/>
    </source>
</evidence>